<dbReference type="GO" id="GO:0000976">
    <property type="term" value="F:transcription cis-regulatory region binding"/>
    <property type="evidence" value="ECO:0007669"/>
    <property type="project" value="TreeGrafter"/>
</dbReference>
<dbReference type="Pfam" id="PF13977">
    <property type="entry name" value="TetR_C_6"/>
    <property type="match status" value="1"/>
</dbReference>
<dbReference type="EMBL" id="JANWTP010000009">
    <property type="protein sequence ID" value="MDC8637109.1"/>
    <property type="molecule type" value="Genomic_DNA"/>
</dbReference>
<dbReference type="SUPFAM" id="SSF46689">
    <property type="entry name" value="Homeodomain-like"/>
    <property type="match status" value="1"/>
</dbReference>
<protein>
    <submittedName>
        <fullName evidence="7">TetR/AcrR family transcriptional regulator</fullName>
    </submittedName>
</protein>
<dbReference type="AlphaFoldDB" id="A0A9X4BPV4"/>
<keyword evidence="2" id="KW-0805">Transcription regulation</keyword>
<feature type="domain" description="HTH tetR-type" evidence="6">
    <location>
        <begin position="31"/>
        <end position="91"/>
    </location>
</feature>
<dbReference type="RefSeq" id="WP_211317282.1">
    <property type="nucleotide sequence ID" value="NZ_CP168173.1"/>
</dbReference>
<dbReference type="InterPro" id="IPR039538">
    <property type="entry name" value="BetI_C"/>
</dbReference>
<proteinExistence type="predicted"/>
<name>A0A9X4BPV4_9XANT</name>
<keyword evidence="3 5" id="KW-0238">DNA-binding</keyword>
<dbReference type="SUPFAM" id="SSF48498">
    <property type="entry name" value="Tetracyclin repressor-like, C-terminal domain"/>
    <property type="match status" value="1"/>
</dbReference>
<dbReference type="PANTHER" id="PTHR30055:SF226">
    <property type="entry name" value="HTH-TYPE TRANSCRIPTIONAL REGULATOR PKSA"/>
    <property type="match status" value="1"/>
</dbReference>
<evidence type="ECO:0000256" key="5">
    <source>
        <dbReference type="PROSITE-ProRule" id="PRU00335"/>
    </source>
</evidence>
<evidence type="ECO:0000313" key="8">
    <source>
        <dbReference type="Proteomes" id="UP001140230"/>
    </source>
</evidence>
<dbReference type="InterPro" id="IPR001647">
    <property type="entry name" value="HTH_TetR"/>
</dbReference>
<keyword evidence="4" id="KW-0804">Transcription</keyword>
<dbReference type="Pfam" id="PF00440">
    <property type="entry name" value="TetR_N"/>
    <property type="match status" value="1"/>
</dbReference>
<organism evidence="7 8">
    <name type="scientific">Xanthomonas hortorum pv. hederae</name>
    <dbReference type="NCBI Taxonomy" id="453603"/>
    <lineage>
        <taxon>Bacteria</taxon>
        <taxon>Pseudomonadati</taxon>
        <taxon>Pseudomonadota</taxon>
        <taxon>Gammaproteobacteria</taxon>
        <taxon>Lysobacterales</taxon>
        <taxon>Lysobacteraceae</taxon>
        <taxon>Xanthomonas</taxon>
    </lineage>
</organism>
<dbReference type="PRINTS" id="PR00455">
    <property type="entry name" value="HTHTETR"/>
</dbReference>
<gene>
    <name evidence="7" type="ORF">NY667_04640</name>
</gene>
<dbReference type="GO" id="GO:0003700">
    <property type="term" value="F:DNA-binding transcription factor activity"/>
    <property type="evidence" value="ECO:0007669"/>
    <property type="project" value="TreeGrafter"/>
</dbReference>
<evidence type="ECO:0000256" key="4">
    <source>
        <dbReference type="ARBA" id="ARBA00023163"/>
    </source>
</evidence>
<dbReference type="Gene3D" id="1.10.357.10">
    <property type="entry name" value="Tetracycline Repressor, domain 2"/>
    <property type="match status" value="1"/>
</dbReference>
<dbReference type="PANTHER" id="PTHR30055">
    <property type="entry name" value="HTH-TYPE TRANSCRIPTIONAL REGULATOR RUTR"/>
    <property type="match status" value="1"/>
</dbReference>
<evidence type="ECO:0000256" key="3">
    <source>
        <dbReference type="ARBA" id="ARBA00023125"/>
    </source>
</evidence>
<dbReference type="InterPro" id="IPR050109">
    <property type="entry name" value="HTH-type_TetR-like_transc_reg"/>
</dbReference>
<accession>A0A9X4BPV4</accession>
<evidence type="ECO:0000259" key="6">
    <source>
        <dbReference type="PROSITE" id="PS50977"/>
    </source>
</evidence>
<reference evidence="7" key="2">
    <citation type="submission" date="2022-08" db="EMBL/GenBank/DDBJ databases">
        <authorList>
            <person name="Iruegas-Bocardo F."/>
            <person name="Weisberg A.J."/>
            <person name="Riutta E.R."/>
            <person name="Kilday K."/>
            <person name="Bonkowski J.C."/>
            <person name="Creswell T."/>
            <person name="Daughtrey M.L."/>
            <person name="Rane K."/>
            <person name="Grunwald N.J."/>
            <person name="Chang J.H."/>
            <person name="Putnam M.L."/>
        </authorList>
    </citation>
    <scope>NUCLEOTIDE SEQUENCE</scope>
    <source>
        <strain evidence="7">22-338</strain>
    </source>
</reference>
<sequence length="219" mass="24206">MERVPDAPPTALEERRTMTAIQKSDETPTARRRKEQVLAAAADCFRREGFHGSSMAQISAAAGMSSGHIYHYFGSKEGIVAAIVERERSELGLLFEEVKAATQQVDVASAIVDKLPVGIARNTDNCHVSLLMDILAEASRNSEIAQVIQRSDRELREEVYQFIGGDTPEAKSRYEILGALLEGLSIRVLRNPDLDAVLDQEMLRRVVRYVLTPPTDTAP</sequence>
<reference evidence="7" key="1">
    <citation type="journal article" date="2022" name="Phytopathology">
        <title>Whole genome sequencing-based tracing of a 2022 introduction and outbreak of Xanthomonas hortorum pv. pelargonii.</title>
        <authorList>
            <person name="Iruegas Bocardo F."/>
            <person name="Weisberg A.J."/>
            <person name="Riutta E.R."/>
            <person name="Kilday K.B."/>
            <person name="Bonkowski J.C."/>
            <person name="Creswell T.C."/>
            <person name="Daughtrey M."/>
            <person name="Rane K.K."/>
            <person name="Grunwald N.J."/>
            <person name="Chang J.H."/>
            <person name="Putnam M."/>
        </authorList>
    </citation>
    <scope>NUCLEOTIDE SEQUENCE</scope>
    <source>
        <strain evidence="7">22-338</strain>
    </source>
</reference>
<evidence type="ECO:0000313" key="7">
    <source>
        <dbReference type="EMBL" id="MDC8637109.1"/>
    </source>
</evidence>
<evidence type="ECO:0000256" key="1">
    <source>
        <dbReference type="ARBA" id="ARBA00022491"/>
    </source>
</evidence>
<evidence type="ECO:0000256" key="2">
    <source>
        <dbReference type="ARBA" id="ARBA00023015"/>
    </source>
</evidence>
<dbReference type="Proteomes" id="UP001140230">
    <property type="component" value="Unassembled WGS sequence"/>
</dbReference>
<feature type="DNA-binding region" description="H-T-H motif" evidence="5">
    <location>
        <begin position="54"/>
        <end position="73"/>
    </location>
</feature>
<comment type="caution">
    <text evidence="7">The sequence shown here is derived from an EMBL/GenBank/DDBJ whole genome shotgun (WGS) entry which is preliminary data.</text>
</comment>
<dbReference type="InterPro" id="IPR036271">
    <property type="entry name" value="Tet_transcr_reg_TetR-rel_C_sf"/>
</dbReference>
<dbReference type="InterPro" id="IPR009057">
    <property type="entry name" value="Homeodomain-like_sf"/>
</dbReference>
<dbReference type="PROSITE" id="PS50977">
    <property type="entry name" value="HTH_TETR_2"/>
    <property type="match status" value="1"/>
</dbReference>
<keyword evidence="1" id="KW-0678">Repressor</keyword>